<dbReference type="InterPro" id="IPR052804">
    <property type="entry name" value="UEC_component"/>
</dbReference>
<dbReference type="GO" id="GO:0008270">
    <property type="term" value="F:zinc ion binding"/>
    <property type="evidence" value="ECO:0007669"/>
    <property type="project" value="UniProtKB-KW"/>
</dbReference>
<dbReference type="Proteomes" id="UP000272942">
    <property type="component" value="Unassembled WGS sequence"/>
</dbReference>
<accession>A0A183AFR5</accession>
<evidence type="ECO:0000256" key="2">
    <source>
        <dbReference type="ARBA" id="ARBA00022833"/>
    </source>
</evidence>
<dbReference type="PROSITE" id="PS50089">
    <property type="entry name" value="ZF_RING_2"/>
    <property type="match status" value="1"/>
</dbReference>
<dbReference type="Gene3D" id="3.30.40.10">
    <property type="entry name" value="Zinc/RING finger domain, C3HC4 (zinc finger)"/>
    <property type="match status" value="1"/>
</dbReference>
<dbReference type="InterPro" id="IPR013083">
    <property type="entry name" value="Znf_RING/FYVE/PHD"/>
</dbReference>
<dbReference type="GO" id="GO:0006511">
    <property type="term" value="P:ubiquitin-dependent protein catabolic process"/>
    <property type="evidence" value="ECO:0007669"/>
    <property type="project" value="TreeGrafter"/>
</dbReference>
<evidence type="ECO:0000313" key="6">
    <source>
        <dbReference type="Proteomes" id="UP000272942"/>
    </source>
</evidence>
<dbReference type="WBParaSite" id="ECPE_0000581301-mRNA-1">
    <property type="protein sequence ID" value="ECPE_0000581301-mRNA-1"/>
    <property type="gene ID" value="ECPE_0000581301"/>
</dbReference>
<evidence type="ECO:0000313" key="5">
    <source>
        <dbReference type="EMBL" id="VDP76576.1"/>
    </source>
</evidence>
<dbReference type="EMBL" id="UZAN01042698">
    <property type="protein sequence ID" value="VDP76576.1"/>
    <property type="molecule type" value="Genomic_DNA"/>
</dbReference>
<evidence type="ECO:0000259" key="4">
    <source>
        <dbReference type="PROSITE" id="PS50089"/>
    </source>
</evidence>
<reference evidence="5 6" key="2">
    <citation type="submission" date="2018-11" db="EMBL/GenBank/DDBJ databases">
        <authorList>
            <consortium name="Pathogen Informatics"/>
        </authorList>
    </citation>
    <scope>NUCLEOTIDE SEQUENCE [LARGE SCALE GENOMIC DNA]</scope>
    <source>
        <strain evidence="5 6">Egypt</strain>
    </source>
</reference>
<dbReference type="PANTHER" id="PTHR46359:SF2">
    <property type="entry name" value="GEO07743P1"/>
    <property type="match status" value="1"/>
</dbReference>
<name>A0A183AFR5_9TREM</name>
<dbReference type="GO" id="GO:0000151">
    <property type="term" value="C:ubiquitin ligase complex"/>
    <property type="evidence" value="ECO:0007669"/>
    <property type="project" value="TreeGrafter"/>
</dbReference>
<dbReference type="SUPFAM" id="SSF57850">
    <property type="entry name" value="RING/U-box"/>
    <property type="match status" value="1"/>
</dbReference>
<keyword evidence="1 3" id="KW-0479">Metal-binding</keyword>
<evidence type="ECO:0000256" key="1">
    <source>
        <dbReference type="ARBA" id="ARBA00022771"/>
    </source>
</evidence>
<keyword evidence="6" id="KW-1185">Reference proteome</keyword>
<reference evidence="7" key="1">
    <citation type="submission" date="2016-06" db="UniProtKB">
        <authorList>
            <consortium name="WormBaseParasite"/>
        </authorList>
    </citation>
    <scope>IDENTIFICATION</scope>
</reference>
<proteinExistence type="predicted"/>
<evidence type="ECO:0000256" key="3">
    <source>
        <dbReference type="PROSITE-ProRule" id="PRU00175"/>
    </source>
</evidence>
<organism evidence="7">
    <name type="scientific">Echinostoma caproni</name>
    <dbReference type="NCBI Taxonomy" id="27848"/>
    <lineage>
        <taxon>Eukaryota</taxon>
        <taxon>Metazoa</taxon>
        <taxon>Spiralia</taxon>
        <taxon>Lophotrochozoa</taxon>
        <taxon>Platyhelminthes</taxon>
        <taxon>Trematoda</taxon>
        <taxon>Digenea</taxon>
        <taxon>Plagiorchiida</taxon>
        <taxon>Echinostomata</taxon>
        <taxon>Echinostomatoidea</taxon>
        <taxon>Echinostomatidae</taxon>
        <taxon>Echinostoma</taxon>
    </lineage>
</organism>
<evidence type="ECO:0000313" key="7">
    <source>
        <dbReference type="WBParaSite" id="ECPE_0000581301-mRNA-1"/>
    </source>
</evidence>
<dbReference type="Pfam" id="PF13639">
    <property type="entry name" value="zf-RING_2"/>
    <property type="match status" value="1"/>
</dbReference>
<sequence length="197" mass="22964">MRHRSYEIIVEYLRVSRNRHQLRLLQNGHVNENSFTAEEIRSIERILDTVMARCEQEHRHQGSDMRRQSLTQHNQVRFGAAQQTYEENLTYGRTRAVSTPNLSSTPRLRTEDENDLSELSSWAVVTKLASSEADKYSECIICLVPFKTADRVLTLPCFHLFHLDCVLTWLKKVSWTFFGSNKIRCLLLGLFKGCFLI</sequence>
<feature type="domain" description="RING-type" evidence="4">
    <location>
        <begin position="139"/>
        <end position="185"/>
    </location>
</feature>
<dbReference type="OrthoDB" id="8062037at2759"/>
<keyword evidence="2" id="KW-0862">Zinc</keyword>
<dbReference type="InterPro" id="IPR001841">
    <property type="entry name" value="Znf_RING"/>
</dbReference>
<protein>
    <submittedName>
        <fullName evidence="7">RING-type domain-containing protein</fullName>
    </submittedName>
</protein>
<dbReference type="PANTHER" id="PTHR46359">
    <property type="entry name" value="GEO07743P1"/>
    <property type="match status" value="1"/>
</dbReference>
<dbReference type="GO" id="GO:0061630">
    <property type="term" value="F:ubiquitin protein ligase activity"/>
    <property type="evidence" value="ECO:0007669"/>
    <property type="project" value="TreeGrafter"/>
</dbReference>
<gene>
    <name evidence="5" type="ORF">ECPE_LOCUS5800</name>
</gene>
<keyword evidence="1 3" id="KW-0863">Zinc-finger</keyword>
<dbReference type="AlphaFoldDB" id="A0A183AFR5"/>